<feature type="transmembrane region" description="Helical" evidence="1">
    <location>
        <begin position="76"/>
        <end position="96"/>
    </location>
</feature>
<accession>A0ABY6UGV5</accession>
<feature type="transmembrane region" description="Helical" evidence="1">
    <location>
        <begin position="52"/>
        <end position="69"/>
    </location>
</feature>
<dbReference type="Proteomes" id="UP000766486">
    <property type="component" value="Unassembled WGS sequence"/>
</dbReference>
<keyword evidence="3" id="KW-1185">Reference proteome</keyword>
<proteinExistence type="predicted"/>
<comment type="caution">
    <text evidence="2">The sequence shown here is derived from an EMBL/GenBank/DDBJ whole genome shotgun (WGS) entry which is preliminary data.</text>
</comment>
<evidence type="ECO:0000313" key="3">
    <source>
        <dbReference type="Proteomes" id="UP000766486"/>
    </source>
</evidence>
<name>A0ABY6UGV5_BIOOC</name>
<evidence type="ECO:0000313" key="2">
    <source>
        <dbReference type="EMBL" id="VUC29419.1"/>
    </source>
</evidence>
<keyword evidence="1" id="KW-0472">Membrane</keyword>
<keyword evidence="1" id="KW-1133">Transmembrane helix</keyword>
<feature type="transmembrane region" description="Helical" evidence="1">
    <location>
        <begin position="135"/>
        <end position="152"/>
    </location>
</feature>
<feature type="transmembrane region" description="Helical" evidence="1">
    <location>
        <begin position="28"/>
        <end position="46"/>
    </location>
</feature>
<sequence length="232" mass="26322">MATVSNGIVSGALINSYKLFLYCWDHSLDAFYMLLILFVTILLWLYPHLIQIVTMACSTISILGLYGCSMLGGKTLLWPVMASAQLLVLPLLWIWIVHHTTSWKGFITYLTLSLAGWGGSKLINETIGELGKKQVMIFAVLQPCLLGCLWVLEVIRDWRVVRAAQQRLVRSEYQDNATEAAWEINEDVVHNDVSQGFKELKAKKWSVICWFSLLLVPEVLMVLFMPTSLRGR</sequence>
<keyword evidence="1" id="KW-0812">Transmembrane</keyword>
<evidence type="ECO:0000256" key="1">
    <source>
        <dbReference type="SAM" id="Phobius"/>
    </source>
</evidence>
<reference evidence="2 3" key="1">
    <citation type="submission" date="2019-06" db="EMBL/GenBank/DDBJ databases">
        <authorList>
            <person name="Broberg M."/>
        </authorList>
    </citation>
    <scope>NUCLEOTIDE SEQUENCE [LARGE SCALE GENOMIC DNA]</scope>
</reference>
<organism evidence="2 3">
    <name type="scientific">Bionectria ochroleuca</name>
    <name type="common">Gliocladium roseum</name>
    <dbReference type="NCBI Taxonomy" id="29856"/>
    <lineage>
        <taxon>Eukaryota</taxon>
        <taxon>Fungi</taxon>
        <taxon>Dikarya</taxon>
        <taxon>Ascomycota</taxon>
        <taxon>Pezizomycotina</taxon>
        <taxon>Sordariomycetes</taxon>
        <taxon>Hypocreomycetidae</taxon>
        <taxon>Hypocreales</taxon>
        <taxon>Bionectriaceae</taxon>
        <taxon>Clonostachys</taxon>
    </lineage>
</organism>
<gene>
    <name evidence="2" type="ORF">CLO192961_LOCUS258973</name>
</gene>
<feature type="transmembrane region" description="Helical" evidence="1">
    <location>
        <begin position="205"/>
        <end position="225"/>
    </location>
</feature>
<dbReference type="EMBL" id="CABFNS010000800">
    <property type="protein sequence ID" value="VUC29419.1"/>
    <property type="molecule type" value="Genomic_DNA"/>
</dbReference>
<protein>
    <submittedName>
        <fullName evidence="2">Uncharacterized protein</fullName>
    </submittedName>
</protein>